<dbReference type="GO" id="GO:0000155">
    <property type="term" value="F:phosphorelay sensor kinase activity"/>
    <property type="evidence" value="ECO:0007669"/>
    <property type="project" value="InterPro"/>
</dbReference>
<dbReference type="SMART" id="SM00388">
    <property type="entry name" value="HisKA"/>
    <property type="match status" value="1"/>
</dbReference>
<feature type="coiled-coil region" evidence="10">
    <location>
        <begin position="91"/>
        <end position="118"/>
    </location>
</feature>
<dbReference type="InterPro" id="IPR035965">
    <property type="entry name" value="PAS-like_dom_sf"/>
</dbReference>
<dbReference type="AlphaFoldDB" id="A0A1M6IUU8"/>
<dbReference type="SUPFAM" id="SSF55874">
    <property type="entry name" value="ATPase domain of HSP90 chaperone/DNA topoisomerase II/histidine kinase"/>
    <property type="match status" value="1"/>
</dbReference>
<keyword evidence="6" id="KW-0547">Nucleotide-binding</keyword>
<feature type="domain" description="Histidine kinase" evidence="12">
    <location>
        <begin position="414"/>
        <end position="660"/>
    </location>
</feature>
<dbReference type="PROSITE" id="PS50885">
    <property type="entry name" value="HAMP"/>
    <property type="match status" value="1"/>
</dbReference>
<evidence type="ECO:0000313" key="15">
    <source>
        <dbReference type="EMBL" id="SHJ38198.1"/>
    </source>
</evidence>
<dbReference type="PANTHER" id="PTHR43065">
    <property type="entry name" value="SENSOR HISTIDINE KINASE"/>
    <property type="match status" value="1"/>
</dbReference>
<keyword evidence="11" id="KW-0812">Transmembrane</keyword>
<dbReference type="SMART" id="SM00091">
    <property type="entry name" value="PAS"/>
    <property type="match status" value="1"/>
</dbReference>
<keyword evidence="10" id="KW-0175">Coiled coil</keyword>
<dbReference type="Gene3D" id="1.10.287.130">
    <property type="match status" value="1"/>
</dbReference>
<keyword evidence="9" id="KW-0902">Two-component regulatory system</keyword>
<dbReference type="Gene3D" id="3.30.450.20">
    <property type="entry name" value="PAS domain"/>
    <property type="match status" value="1"/>
</dbReference>
<gene>
    <name evidence="15" type="ORF">SAMN02745216_01534</name>
</gene>
<feature type="domain" description="PAS" evidence="13">
    <location>
        <begin position="280"/>
        <end position="336"/>
    </location>
</feature>
<evidence type="ECO:0000259" key="14">
    <source>
        <dbReference type="PROSITE" id="PS50885"/>
    </source>
</evidence>
<evidence type="ECO:0000256" key="1">
    <source>
        <dbReference type="ARBA" id="ARBA00000085"/>
    </source>
</evidence>
<keyword evidence="8" id="KW-0067">ATP-binding</keyword>
<dbReference type="InterPro" id="IPR005467">
    <property type="entry name" value="His_kinase_dom"/>
</dbReference>
<evidence type="ECO:0000256" key="2">
    <source>
        <dbReference type="ARBA" id="ARBA00004370"/>
    </source>
</evidence>
<keyword evidence="11" id="KW-0472">Membrane</keyword>
<evidence type="ECO:0000256" key="4">
    <source>
        <dbReference type="ARBA" id="ARBA00022553"/>
    </source>
</evidence>
<evidence type="ECO:0000256" key="6">
    <source>
        <dbReference type="ARBA" id="ARBA00022741"/>
    </source>
</evidence>
<feature type="coiled-coil region" evidence="10">
    <location>
        <begin position="249"/>
        <end position="290"/>
    </location>
</feature>
<reference evidence="16" key="1">
    <citation type="submission" date="2016-11" db="EMBL/GenBank/DDBJ databases">
        <authorList>
            <person name="Varghese N."/>
            <person name="Submissions S."/>
        </authorList>
    </citation>
    <scope>NUCLEOTIDE SEQUENCE [LARGE SCALE GENOMIC DNA]</scope>
    <source>
        <strain evidence="16">DSM 16219</strain>
    </source>
</reference>
<dbReference type="OrthoDB" id="567977at2"/>
<dbReference type="InterPro" id="IPR013767">
    <property type="entry name" value="PAS_fold"/>
</dbReference>
<dbReference type="RefSeq" id="WP_073474640.1">
    <property type="nucleotide sequence ID" value="NZ_FQZU01000007.1"/>
</dbReference>
<evidence type="ECO:0000256" key="3">
    <source>
        <dbReference type="ARBA" id="ARBA00012438"/>
    </source>
</evidence>
<proteinExistence type="predicted"/>
<dbReference type="InterPro" id="IPR004358">
    <property type="entry name" value="Sig_transdc_His_kin-like_C"/>
</dbReference>
<dbReference type="CDD" id="cd00082">
    <property type="entry name" value="HisKA"/>
    <property type="match status" value="1"/>
</dbReference>
<evidence type="ECO:0000256" key="10">
    <source>
        <dbReference type="SAM" id="Coils"/>
    </source>
</evidence>
<dbReference type="PANTHER" id="PTHR43065:SF42">
    <property type="entry name" value="TWO-COMPONENT SENSOR PPRA"/>
    <property type="match status" value="1"/>
</dbReference>
<dbReference type="InterPro" id="IPR000014">
    <property type="entry name" value="PAS"/>
</dbReference>
<dbReference type="InterPro" id="IPR036890">
    <property type="entry name" value="HATPase_C_sf"/>
</dbReference>
<dbReference type="EMBL" id="FQZU01000007">
    <property type="protein sequence ID" value="SHJ38198.1"/>
    <property type="molecule type" value="Genomic_DNA"/>
</dbReference>
<keyword evidence="16" id="KW-1185">Reference proteome</keyword>
<keyword evidence="7" id="KW-0418">Kinase</keyword>
<dbReference type="STRING" id="1121393.SAMN02745216_01534"/>
<dbReference type="Pfam" id="PF02518">
    <property type="entry name" value="HATPase_c"/>
    <property type="match status" value="1"/>
</dbReference>
<dbReference type="EC" id="2.7.13.3" evidence="3"/>
<sequence>MKISTRLRYNAAASVVLVCLLFVLLLSFSQSMKKQIETYNYANELLHKTSTLNALTHEYLMKHDQRSEKQWRYQFDDIMDSIGRHENSEPMTRVLNNLDMLKNHYNKLNIEIQALKAMDPKAISEEESKRFKFSKRLLSDQMQICSQRILTHVFRVSTEASQKLDELRARSIYVLLLFGGFMVFITVVNAFTTLNRIARPLADLVKQVNVLEKTDFSKGVPQETMWDTPNKNDEVGRLWAAFGDMKIRLAKAFGKINRELKERQSAEQEVRERNAQLKELQDMLESIINSMPSMLVGIDSEGRITHWNSEAERQINLNMAQAQGQYLQDLLPALRPWLKKAKGTIKEGRPFKSEKQPLEINGKEIHADITLFPLVSGRRSGAVIRVDDVSERVALDEIIIQSEKMLSVGGLAAGVAHEINNPLAGILQNMQVVINRLSTELPKNKAVAEKCNTSMEAVNAYLEAREIMRLLSLIRDSGERASAIVDNMLSFSRMNRPQPERRSLAELTDKTLELAASDYDLKKKYDFRSIKIIRDYEDSLPEVMCEAGKIQQVMLNLLRNASQAMTNGSSKSINPEIRLGLHRNGDMVDIEVEDNGPGVPEELRSKIFEPFFTTKDVGEGTGLGLFVAYFIVVNNHHGSMRVESAPGKGAKFIVQLPIEQPRS</sequence>
<protein>
    <recommendedName>
        <fullName evidence="3">histidine kinase</fullName>
        <ecNumber evidence="3">2.7.13.3</ecNumber>
    </recommendedName>
</protein>
<evidence type="ECO:0000256" key="9">
    <source>
        <dbReference type="ARBA" id="ARBA00023012"/>
    </source>
</evidence>
<evidence type="ECO:0000256" key="11">
    <source>
        <dbReference type="SAM" id="Phobius"/>
    </source>
</evidence>
<accession>A0A1M6IUU8</accession>
<dbReference type="GO" id="GO:0006355">
    <property type="term" value="P:regulation of DNA-templated transcription"/>
    <property type="evidence" value="ECO:0007669"/>
    <property type="project" value="InterPro"/>
</dbReference>
<dbReference type="InterPro" id="IPR036097">
    <property type="entry name" value="HisK_dim/P_sf"/>
</dbReference>
<dbReference type="SMART" id="SM00304">
    <property type="entry name" value="HAMP"/>
    <property type="match status" value="1"/>
</dbReference>
<dbReference type="CDD" id="cd00130">
    <property type="entry name" value="PAS"/>
    <property type="match status" value="1"/>
</dbReference>
<organism evidence="15 16">
    <name type="scientific">Desulfatibacillum alkenivorans DSM 16219</name>
    <dbReference type="NCBI Taxonomy" id="1121393"/>
    <lineage>
        <taxon>Bacteria</taxon>
        <taxon>Pseudomonadati</taxon>
        <taxon>Thermodesulfobacteriota</taxon>
        <taxon>Desulfobacteria</taxon>
        <taxon>Desulfobacterales</taxon>
        <taxon>Desulfatibacillaceae</taxon>
        <taxon>Desulfatibacillum</taxon>
    </lineage>
</organism>
<dbReference type="InterPro" id="IPR003594">
    <property type="entry name" value="HATPase_dom"/>
</dbReference>
<dbReference type="Pfam" id="PF00989">
    <property type="entry name" value="PAS"/>
    <property type="match status" value="1"/>
</dbReference>
<dbReference type="GO" id="GO:0016020">
    <property type="term" value="C:membrane"/>
    <property type="evidence" value="ECO:0007669"/>
    <property type="project" value="UniProtKB-SubCell"/>
</dbReference>
<dbReference type="Pfam" id="PF00512">
    <property type="entry name" value="HisKA"/>
    <property type="match status" value="1"/>
</dbReference>
<evidence type="ECO:0000256" key="5">
    <source>
        <dbReference type="ARBA" id="ARBA00022679"/>
    </source>
</evidence>
<evidence type="ECO:0000259" key="12">
    <source>
        <dbReference type="PROSITE" id="PS50109"/>
    </source>
</evidence>
<dbReference type="InterPro" id="IPR003660">
    <property type="entry name" value="HAMP_dom"/>
</dbReference>
<dbReference type="PROSITE" id="PS50109">
    <property type="entry name" value="HIS_KIN"/>
    <property type="match status" value="1"/>
</dbReference>
<name>A0A1M6IUU8_9BACT</name>
<keyword evidence="4" id="KW-0597">Phosphoprotein</keyword>
<keyword evidence="5" id="KW-0808">Transferase</keyword>
<dbReference type="SUPFAM" id="SSF55785">
    <property type="entry name" value="PYP-like sensor domain (PAS domain)"/>
    <property type="match status" value="1"/>
</dbReference>
<dbReference type="NCBIfam" id="TIGR00229">
    <property type="entry name" value="sensory_box"/>
    <property type="match status" value="1"/>
</dbReference>
<feature type="transmembrane region" description="Helical" evidence="11">
    <location>
        <begin position="172"/>
        <end position="191"/>
    </location>
</feature>
<dbReference type="SMART" id="SM00387">
    <property type="entry name" value="HATPase_c"/>
    <property type="match status" value="1"/>
</dbReference>
<dbReference type="PRINTS" id="PR00344">
    <property type="entry name" value="BCTRLSENSOR"/>
</dbReference>
<dbReference type="GO" id="GO:0005524">
    <property type="term" value="F:ATP binding"/>
    <property type="evidence" value="ECO:0007669"/>
    <property type="project" value="UniProtKB-KW"/>
</dbReference>
<evidence type="ECO:0000256" key="7">
    <source>
        <dbReference type="ARBA" id="ARBA00022777"/>
    </source>
</evidence>
<evidence type="ECO:0000313" key="16">
    <source>
        <dbReference type="Proteomes" id="UP000183994"/>
    </source>
</evidence>
<dbReference type="Gene3D" id="6.10.340.10">
    <property type="match status" value="1"/>
</dbReference>
<dbReference type="SUPFAM" id="SSF47384">
    <property type="entry name" value="Homodimeric domain of signal transducing histidine kinase"/>
    <property type="match status" value="1"/>
</dbReference>
<dbReference type="PROSITE" id="PS50112">
    <property type="entry name" value="PAS"/>
    <property type="match status" value="1"/>
</dbReference>
<dbReference type="InterPro" id="IPR003661">
    <property type="entry name" value="HisK_dim/P_dom"/>
</dbReference>
<dbReference type="Proteomes" id="UP000183994">
    <property type="component" value="Unassembled WGS sequence"/>
</dbReference>
<comment type="catalytic activity">
    <reaction evidence="1">
        <text>ATP + protein L-histidine = ADP + protein N-phospho-L-histidine.</text>
        <dbReference type="EC" id="2.7.13.3"/>
    </reaction>
</comment>
<evidence type="ECO:0000259" key="13">
    <source>
        <dbReference type="PROSITE" id="PS50112"/>
    </source>
</evidence>
<keyword evidence="11" id="KW-1133">Transmembrane helix</keyword>
<feature type="domain" description="HAMP" evidence="14">
    <location>
        <begin position="195"/>
        <end position="254"/>
    </location>
</feature>
<evidence type="ECO:0000256" key="8">
    <source>
        <dbReference type="ARBA" id="ARBA00022840"/>
    </source>
</evidence>
<comment type="subcellular location">
    <subcellularLocation>
        <location evidence="2">Membrane</location>
    </subcellularLocation>
</comment>
<dbReference type="Gene3D" id="3.30.565.10">
    <property type="entry name" value="Histidine kinase-like ATPase, C-terminal domain"/>
    <property type="match status" value="1"/>
</dbReference>